<dbReference type="PIRSF" id="PIRSF035170">
    <property type="entry name" value="HD_phosphohydro"/>
    <property type="match status" value="1"/>
</dbReference>
<dbReference type="AlphaFoldDB" id="A0A8A4TXF1"/>
<dbReference type="EMBL" id="CP071793">
    <property type="protein sequence ID" value="QTD51195.1"/>
    <property type="molecule type" value="Genomic_DNA"/>
</dbReference>
<evidence type="ECO:0000313" key="2">
    <source>
        <dbReference type="Proteomes" id="UP000663929"/>
    </source>
</evidence>
<gene>
    <name evidence="1" type="ORF">J3U87_01890</name>
</gene>
<dbReference type="KEGG" id="scor:J3U87_01890"/>
<dbReference type="Proteomes" id="UP000663929">
    <property type="component" value="Chromosome"/>
</dbReference>
<keyword evidence="2" id="KW-1185">Reference proteome</keyword>
<dbReference type="PANTHER" id="PTHR21174">
    <property type="match status" value="1"/>
</dbReference>
<sequence>MSSQPEALIERLAPRWADLWQSLTHDPGRDLFEALVKAYTEPHRAYHDLSHVSACLTALDEARDLAQDPKQVEIAIWFHDAIYRTTGSDNELKSARWAASELIRSGVARGFAERVSELIQATVHRAQVEDDDARLLVDIDLGILGQPPEIYDRYERDIRQEYRLVPGFLFRCKRAEILEGFLARPRIYNTDFFFQRWEKPARDNLTRAIAALRGRAPESPRTGADRS</sequence>
<dbReference type="Gene3D" id="1.10.3210.10">
    <property type="entry name" value="Hypothetical protein af1432"/>
    <property type="match status" value="1"/>
</dbReference>
<dbReference type="InterPro" id="IPR009218">
    <property type="entry name" value="HD_phosphohydro"/>
</dbReference>
<accession>A0A8A4TXF1</accession>
<protein>
    <recommendedName>
        <fullName evidence="3">N-methyl-D-aspartate receptor NMDAR2C subunit</fullName>
    </recommendedName>
</protein>
<proteinExistence type="predicted"/>
<dbReference type="RefSeq" id="WP_237381326.1">
    <property type="nucleotide sequence ID" value="NZ_CP071793.1"/>
</dbReference>
<dbReference type="SUPFAM" id="SSF109604">
    <property type="entry name" value="HD-domain/PDEase-like"/>
    <property type="match status" value="1"/>
</dbReference>
<name>A0A8A4TXF1_SULCO</name>
<organism evidence="1 2">
    <name type="scientific">Sulfidibacter corallicola</name>
    <dbReference type="NCBI Taxonomy" id="2818388"/>
    <lineage>
        <taxon>Bacteria</taxon>
        <taxon>Pseudomonadati</taxon>
        <taxon>Acidobacteriota</taxon>
        <taxon>Holophagae</taxon>
        <taxon>Acanthopleuribacterales</taxon>
        <taxon>Acanthopleuribacteraceae</taxon>
        <taxon>Sulfidibacter</taxon>
    </lineage>
</organism>
<evidence type="ECO:0008006" key="3">
    <source>
        <dbReference type="Google" id="ProtNLM"/>
    </source>
</evidence>
<reference evidence="1" key="1">
    <citation type="submission" date="2021-03" db="EMBL/GenBank/DDBJ databases">
        <title>Acanthopleuribacteraceae sp. M133.</title>
        <authorList>
            <person name="Wang G."/>
        </authorList>
    </citation>
    <scope>NUCLEOTIDE SEQUENCE</scope>
    <source>
        <strain evidence="1">M133</strain>
    </source>
</reference>
<dbReference type="PANTHER" id="PTHR21174:SF0">
    <property type="entry name" value="HD PHOSPHOHYDROLASE FAMILY PROTEIN-RELATED"/>
    <property type="match status" value="1"/>
</dbReference>
<evidence type="ECO:0000313" key="1">
    <source>
        <dbReference type="EMBL" id="QTD51195.1"/>
    </source>
</evidence>